<reference evidence="6 7" key="1">
    <citation type="submission" date="2019-06" db="EMBL/GenBank/DDBJ databases">
        <title>Enrichment of Autotrophic Halophilic Microorganisms from Red Sea Brine Pool Using Microbial Electrosynthesis System.</title>
        <authorList>
            <person name="Alqahtani M.F."/>
            <person name="Bajracharya S."/>
            <person name="Katuri K.P."/>
            <person name="Ali M."/>
            <person name="Saikaly P.E."/>
        </authorList>
    </citation>
    <scope>NUCLEOTIDE SEQUENCE [LARGE SCALE GENOMIC DNA]</scope>
    <source>
        <strain evidence="6">MES6</strain>
    </source>
</reference>
<evidence type="ECO:0000313" key="7">
    <source>
        <dbReference type="Proteomes" id="UP000483078"/>
    </source>
</evidence>
<dbReference type="GO" id="GO:0003700">
    <property type="term" value="F:DNA-binding transcription factor activity"/>
    <property type="evidence" value="ECO:0007669"/>
    <property type="project" value="InterPro"/>
</dbReference>
<dbReference type="PRINTS" id="PR00039">
    <property type="entry name" value="HTHLYSR"/>
</dbReference>
<dbReference type="AlphaFoldDB" id="A0A7C9L9M0"/>
<evidence type="ECO:0000256" key="2">
    <source>
        <dbReference type="ARBA" id="ARBA00023015"/>
    </source>
</evidence>
<evidence type="ECO:0000259" key="5">
    <source>
        <dbReference type="PROSITE" id="PS50931"/>
    </source>
</evidence>
<comment type="similarity">
    <text evidence="1">Belongs to the LysR transcriptional regulatory family.</text>
</comment>
<comment type="caution">
    <text evidence="6">The sequence shown here is derived from an EMBL/GenBank/DDBJ whole genome shotgun (WGS) entry which is preliminary data.</text>
</comment>
<dbReference type="Pfam" id="PF03466">
    <property type="entry name" value="LysR_substrate"/>
    <property type="match status" value="1"/>
</dbReference>
<proteinExistence type="inferred from homology"/>
<dbReference type="InterPro" id="IPR036390">
    <property type="entry name" value="WH_DNA-bd_sf"/>
</dbReference>
<sequence length="281" mass="30099">MKRALPPLTWYRSFEAAARHLSFTAAASEVGLTQSAVSQQVKALETRLRIALFTRQPRGLALTDDGRRLLPQVSAALEQLATAADMFDMGPTDSVLTVAMSVSMAQWVVAPRLAEFTAAHPGLRLRILSAIWPDDFSSAMADVEVRFGSRKQAGTDARELTPSRLIALKAPSLQAPLPEAPLIEAVGTSDGWKNWGRATGLDGLRPTLFADSYGMALQLAAHGNGVALISEVLAGHSLETGDLVRAHAASIPGKEGYYLSVNVPSAAANDFQDWLLTLLKQ</sequence>
<dbReference type="Gene3D" id="1.10.10.10">
    <property type="entry name" value="Winged helix-like DNA-binding domain superfamily/Winged helix DNA-binding domain"/>
    <property type="match status" value="1"/>
</dbReference>
<dbReference type="RefSeq" id="WP_273247851.1">
    <property type="nucleotide sequence ID" value="NZ_VENJ01000002.1"/>
</dbReference>
<organism evidence="6 7">
    <name type="scientific">Sediminimonas qiaohouensis</name>
    <dbReference type="NCBI Taxonomy" id="552061"/>
    <lineage>
        <taxon>Bacteria</taxon>
        <taxon>Pseudomonadati</taxon>
        <taxon>Pseudomonadota</taxon>
        <taxon>Alphaproteobacteria</taxon>
        <taxon>Rhodobacterales</taxon>
        <taxon>Roseobacteraceae</taxon>
        <taxon>Sediminimonas</taxon>
    </lineage>
</organism>
<keyword evidence="3" id="KW-0238">DNA-binding</keyword>
<evidence type="ECO:0000256" key="4">
    <source>
        <dbReference type="ARBA" id="ARBA00023163"/>
    </source>
</evidence>
<dbReference type="GO" id="GO:0043565">
    <property type="term" value="F:sequence-specific DNA binding"/>
    <property type="evidence" value="ECO:0007669"/>
    <property type="project" value="TreeGrafter"/>
</dbReference>
<dbReference type="Pfam" id="PF00126">
    <property type="entry name" value="HTH_1"/>
    <property type="match status" value="1"/>
</dbReference>
<evidence type="ECO:0000256" key="3">
    <source>
        <dbReference type="ARBA" id="ARBA00023125"/>
    </source>
</evidence>
<accession>A0A7C9L9M0</accession>
<dbReference type="Gene3D" id="3.40.190.10">
    <property type="entry name" value="Periplasmic binding protein-like II"/>
    <property type="match status" value="2"/>
</dbReference>
<dbReference type="FunFam" id="1.10.10.10:FF:000001">
    <property type="entry name" value="LysR family transcriptional regulator"/>
    <property type="match status" value="1"/>
</dbReference>
<evidence type="ECO:0000256" key="1">
    <source>
        <dbReference type="ARBA" id="ARBA00009437"/>
    </source>
</evidence>
<dbReference type="SUPFAM" id="SSF46785">
    <property type="entry name" value="Winged helix' DNA-binding domain"/>
    <property type="match status" value="1"/>
</dbReference>
<keyword evidence="2" id="KW-0805">Transcription regulation</keyword>
<dbReference type="PANTHER" id="PTHR30537:SF79">
    <property type="entry name" value="TRANSCRIPTIONAL REGULATOR-RELATED"/>
    <property type="match status" value="1"/>
</dbReference>
<keyword evidence="4" id="KW-0804">Transcription</keyword>
<dbReference type="InterPro" id="IPR036388">
    <property type="entry name" value="WH-like_DNA-bd_sf"/>
</dbReference>
<dbReference type="PROSITE" id="PS50931">
    <property type="entry name" value="HTH_LYSR"/>
    <property type="match status" value="1"/>
</dbReference>
<gene>
    <name evidence="6" type="ORF">FH759_01605</name>
</gene>
<protein>
    <submittedName>
        <fullName evidence="6">LysR family transcriptional regulator</fullName>
    </submittedName>
</protein>
<dbReference type="EMBL" id="VENJ01000002">
    <property type="protein sequence ID" value="MTJ03377.1"/>
    <property type="molecule type" value="Genomic_DNA"/>
</dbReference>
<feature type="domain" description="HTH lysR-type" evidence="5">
    <location>
        <begin position="6"/>
        <end position="63"/>
    </location>
</feature>
<dbReference type="InterPro" id="IPR000847">
    <property type="entry name" value="LysR_HTH_N"/>
</dbReference>
<evidence type="ECO:0000313" key="6">
    <source>
        <dbReference type="EMBL" id="MTJ03377.1"/>
    </source>
</evidence>
<name>A0A7C9L9M0_9RHOB</name>
<dbReference type="SUPFAM" id="SSF53850">
    <property type="entry name" value="Periplasmic binding protein-like II"/>
    <property type="match status" value="1"/>
</dbReference>
<dbReference type="Proteomes" id="UP000483078">
    <property type="component" value="Unassembled WGS sequence"/>
</dbReference>
<dbReference type="GO" id="GO:0006351">
    <property type="term" value="P:DNA-templated transcription"/>
    <property type="evidence" value="ECO:0007669"/>
    <property type="project" value="TreeGrafter"/>
</dbReference>
<dbReference type="InterPro" id="IPR005119">
    <property type="entry name" value="LysR_subst-bd"/>
</dbReference>
<dbReference type="PANTHER" id="PTHR30537">
    <property type="entry name" value="HTH-TYPE TRANSCRIPTIONAL REGULATOR"/>
    <property type="match status" value="1"/>
</dbReference>
<dbReference type="InterPro" id="IPR058163">
    <property type="entry name" value="LysR-type_TF_proteobact-type"/>
</dbReference>